<name>A0ABQ0D5V8_9HELI</name>
<evidence type="ECO:0000313" key="2">
    <source>
        <dbReference type="Proteomes" id="UP001562457"/>
    </source>
</evidence>
<dbReference type="RefSeq" id="WP_369607733.1">
    <property type="nucleotide sequence ID" value="NZ_BAAFHN010000054.1"/>
</dbReference>
<proteinExistence type="predicted"/>
<gene>
    <name evidence="1" type="ORF">NHP164001_17360</name>
</gene>
<comment type="caution">
    <text evidence="1">The sequence shown here is derived from an EMBL/GenBank/DDBJ whole genome shotgun (WGS) entry which is preliminary data.</text>
</comment>
<keyword evidence="2" id="KW-1185">Reference proteome</keyword>
<evidence type="ECO:0000313" key="1">
    <source>
        <dbReference type="EMBL" id="GAB0173715.1"/>
    </source>
</evidence>
<dbReference type="Proteomes" id="UP001562457">
    <property type="component" value="Unassembled WGS sequence"/>
</dbReference>
<dbReference type="EMBL" id="BAAFHN010000054">
    <property type="protein sequence ID" value="GAB0173715.1"/>
    <property type="molecule type" value="Genomic_DNA"/>
</dbReference>
<protein>
    <submittedName>
        <fullName evidence="1">Uncharacterized protein</fullName>
    </submittedName>
</protein>
<organism evidence="1 2">
    <name type="scientific">Helicobacter trogontum</name>
    <dbReference type="NCBI Taxonomy" id="50960"/>
    <lineage>
        <taxon>Bacteria</taxon>
        <taxon>Pseudomonadati</taxon>
        <taxon>Campylobacterota</taxon>
        <taxon>Epsilonproteobacteria</taxon>
        <taxon>Campylobacterales</taxon>
        <taxon>Helicobacteraceae</taxon>
        <taxon>Helicobacter</taxon>
    </lineage>
</organism>
<reference evidence="1 2" key="1">
    <citation type="submission" date="2024-06" db="EMBL/GenBank/DDBJ databases">
        <title>Draft genome sequence of Helicobacter trogontum NHP16-4001.</title>
        <authorList>
            <person name="Rimbara E."/>
            <person name="Suzuki M."/>
        </authorList>
    </citation>
    <scope>NUCLEOTIDE SEQUENCE [LARGE SCALE GENOMIC DNA]</scope>
    <source>
        <strain evidence="1 2">NHP16-4001</strain>
    </source>
</reference>
<sequence length="145" mass="16844">MRKLIVLFGFLVFAYAQVAIEREYDSAYQQEVCGNDYECSANKDFIPNVSIKEAFEQDLQKEIQFPKYEIRALIYKKILALGMPKESLNTTFVITMDNQDYKVEVIFIKSKNKLIVTYTVEAEESIKTYIKTPNGVEIFNHTSML</sequence>
<accession>A0ABQ0D5V8</accession>